<name>A0A5S3PD62_9RHOB</name>
<dbReference type="GO" id="GO:0016788">
    <property type="term" value="F:hydrolase activity, acting on ester bonds"/>
    <property type="evidence" value="ECO:0007669"/>
    <property type="project" value="UniProtKB-ARBA"/>
</dbReference>
<gene>
    <name evidence="1" type="ORF">FDT80_18435</name>
</gene>
<dbReference type="AlphaFoldDB" id="A0A5S3PD62"/>
<reference evidence="1 2" key="1">
    <citation type="submission" date="2019-05" db="EMBL/GenBank/DDBJ databases">
        <title>Sulfitobacter sabulilitoris sp. nov., isolated from a marine sand.</title>
        <authorList>
            <person name="Yoon J.-H."/>
        </authorList>
    </citation>
    <scope>NUCLEOTIDE SEQUENCE [LARGE SCALE GENOMIC DNA]</scope>
    <source>
        <strain evidence="1 2">HSMS-29</strain>
    </source>
</reference>
<evidence type="ECO:0000313" key="1">
    <source>
        <dbReference type="EMBL" id="TMM49319.1"/>
    </source>
</evidence>
<accession>A0A5S3PD62</accession>
<evidence type="ECO:0008006" key="3">
    <source>
        <dbReference type="Google" id="ProtNLM"/>
    </source>
</evidence>
<protein>
    <recommendedName>
        <fullName evidence="3">SGNH/GDSL hydrolase family protein</fullName>
    </recommendedName>
</protein>
<dbReference type="OrthoDB" id="8883291at2"/>
<comment type="caution">
    <text evidence="1">The sequence shown here is derived from an EMBL/GenBank/DDBJ whole genome shotgun (WGS) entry which is preliminary data.</text>
</comment>
<dbReference type="EMBL" id="VANS01000010">
    <property type="protein sequence ID" value="TMM49319.1"/>
    <property type="molecule type" value="Genomic_DNA"/>
</dbReference>
<dbReference type="Gene3D" id="3.40.50.1110">
    <property type="entry name" value="SGNH hydrolase"/>
    <property type="match status" value="1"/>
</dbReference>
<sequence length="315" mass="34808">MAPLIRRSFLTVLPLALVGAWFARGWRRDMQRAQDLSRQPLQPPGRALRVYHLGHSLVGRDMPAMLAQLAGAGHRYDSQLGWGTPLRAHWETGVPITGFDEENDHPRYRPARGAVASGDYDALVLTEMVEIRDAIAYHDSPRYLATWAGAAWAANPSARIYLYETWHRTDDPAGWLARIDADLPEHWLGEIVLPVLGDLAADRPIHIIPAGQVMARFIRRLEDAGGIDGLRDRHDLFARTGEGTPDTIHLNDLGAYLVALTHFAVLYHRTPVGAARQLRRADGTAAAAPGPVAAQWMQEAVWEVVTGMPQTGVAR</sequence>
<keyword evidence="2" id="KW-1185">Reference proteome</keyword>
<dbReference type="Proteomes" id="UP000309550">
    <property type="component" value="Unassembled WGS sequence"/>
</dbReference>
<organism evidence="1 2">
    <name type="scientific">Sulfitobacter sabulilitoris</name>
    <dbReference type="NCBI Taxonomy" id="2562655"/>
    <lineage>
        <taxon>Bacteria</taxon>
        <taxon>Pseudomonadati</taxon>
        <taxon>Pseudomonadota</taxon>
        <taxon>Alphaproteobacteria</taxon>
        <taxon>Rhodobacterales</taxon>
        <taxon>Roseobacteraceae</taxon>
        <taxon>Sulfitobacter</taxon>
    </lineage>
</organism>
<evidence type="ECO:0000313" key="2">
    <source>
        <dbReference type="Proteomes" id="UP000309550"/>
    </source>
</evidence>
<dbReference type="InterPro" id="IPR036514">
    <property type="entry name" value="SGNH_hydro_sf"/>
</dbReference>
<proteinExistence type="predicted"/>
<dbReference type="RefSeq" id="WP_138663805.1">
    <property type="nucleotide sequence ID" value="NZ_VANS01000010.1"/>
</dbReference>